<dbReference type="OrthoDB" id="269227at2759"/>
<evidence type="ECO:0000256" key="1">
    <source>
        <dbReference type="ARBA" id="ARBA00010790"/>
    </source>
</evidence>
<dbReference type="AlphaFoldDB" id="A0A1Y1ZA52"/>
<dbReference type="GO" id="GO:0016614">
    <property type="term" value="F:oxidoreductase activity, acting on CH-OH group of donors"/>
    <property type="evidence" value="ECO:0007669"/>
    <property type="project" value="InterPro"/>
</dbReference>
<organism evidence="4 5">
    <name type="scientific">Clohesyomyces aquaticus</name>
    <dbReference type="NCBI Taxonomy" id="1231657"/>
    <lineage>
        <taxon>Eukaryota</taxon>
        <taxon>Fungi</taxon>
        <taxon>Dikarya</taxon>
        <taxon>Ascomycota</taxon>
        <taxon>Pezizomycotina</taxon>
        <taxon>Dothideomycetes</taxon>
        <taxon>Pleosporomycetidae</taxon>
        <taxon>Pleosporales</taxon>
        <taxon>Lindgomycetaceae</taxon>
        <taxon>Clohesyomyces</taxon>
    </lineage>
</organism>
<dbReference type="Proteomes" id="UP000193144">
    <property type="component" value="Unassembled WGS sequence"/>
</dbReference>
<dbReference type="Pfam" id="PF05199">
    <property type="entry name" value="GMC_oxred_C"/>
    <property type="match status" value="1"/>
</dbReference>
<evidence type="ECO:0000313" key="4">
    <source>
        <dbReference type="EMBL" id="ORY06675.1"/>
    </source>
</evidence>
<dbReference type="STRING" id="1231657.A0A1Y1ZA52"/>
<dbReference type="PANTHER" id="PTHR11552:SF219">
    <property type="entry name" value="GLUCOSE-METHANOL-CHOLINE OXIDOREDUCTASE N-TERMINAL DOMAIN-CONTAINING PROTEIN"/>
    <property type="match status" value="1"/>
</dbReference>
<dbReference type="InterPro" id="IPR012132">
    <property type="entry name" value="GMC_OxRdtase"/>
</dbReference>
<accession>A0A1Y1ZA52</accession>
<dbReference type="Gene3D" id="3.30.560.10">
    <property type="entry name" value="Glucose Oxidase, domain 3"/>
    <property type="match status" value="1"/>
</dbReference>
<comment type="caution">
    <text evidence="4">The sequence shown here is derived from an EMBL/GenBank/DDBJ whole genome shotgun (WGS) entry which is preliminary data.</text>
</comment>
<dbReference type="PANTHER" id="PTHR11552">
    <property type="entry name" value="GLUCOSE-METHANOL-CHOLINE GMC OXIDOREDUCTASE"/>
    <property type="match status" value="1"/>
</dbReference>
<reference evidence="4 5" key="1">
    <citation type="submission" date="2016-07" db="EMBL/GenBank/DDBJ databases">
        <title>Pervasive Adenine N6-methylation of Active Genes in Fungi.</title>
        <authorList>
            <consortium name="DOE Joint Genome Institute"/>
            <person name="Mondo S.J."/>
            <person name="Dannebaum R.O."/>
            <person name="Kuo R.C."/>
            <person name="Labutti K."/>
            <person name="Haridas S."/>
            <person name="Kuo A."/>
            <person name="Salamov A."/>
            <person name="Ahrendt S.R."/>
            <person name="Lipzen A."/>
            <person name="Sullivan W."/>
            <person name="Andreopoulos W.B."/>
            <person name="Clum A."/>
            <person name="Lindquist E."/>
            <person name="Daum C."/>
            <person name="Ramamoorthy G.K."/>
            <person name="Gryganskyi A."/>
            <person name="Culley D."/>
            <person name="Magnuson J.K."/>
            <person name="James T.Y."/>
            <person name="O'Malley M.A."/>
            <person name="Stajich J.E."/>
            <person name="Spatafora J.W."/>
            <person name="Visel A."/>
            <person name="Grigoriev I.V."/>
        </authorList>
    </citation>
    <scope>NUCLEOTIDE SEQUENCE [LARGE SCALE GENOMIC DNA]</scope>
    <source>
        <strain evidence="4 5">CBS 115471</strain>
    </source>
</reference>
<name>A0A1Y1ZA52_9PLEO</name>
<evidence type="ECO:0000313" key="5">
    <source>
        <dbReference type="Proteomes" id="UP000193144"/>
    </source>
</evidence>
<sequence>MWPFVSYPECLPELLDGKTYDYIVVGGGTAGCVLASRLSENPSVSVLLLERGHVKNNLVSRMPLLSQNLFWTDALQVQNTIWSEPINGAHGRSNRLWAVNGIGGASRLNAMLWTRGSPGNYTAWGNLGLQNWAWEKVEPYFRRLENVSGPVEKSQSNVRGRGGPIDLRKPLYPFKWLKYLEKAAIKIGLPIVDDWNDPSAPPYGYCSLETAIDKNGERVSALTAYLSKSVARERIKRLSVCTGAVASRLQIAGDEEIGHTVTGVYFRSSTGPEGGKDYLVKARREVVLACGAMTTPQLLLLSGIGPRGENPTESNLGIPLVKELPVVGADFSDHYSIPIMLELPKKETLHFLETAIWGLWYIITWIFTGKGWMSFSSAPTAIFLHTDSIDEATMQVMTSHTRDPSVTQKVPNIEIMMIPLNSLERAVPGRSLFSIYPTILQPQAKGRVEITSRDPLVNPKITHPMFGNKDDLKTARLAVRLSMRLAAEFQVLYPFSAPFAFAPGNELQTLSEWEKLSEVEPSLIAKTAIKSTRPNKTWRDVTDDEIDDYMRRVGHTALHFSSTCPMGTSEGNGVVDQRLLVFGFKNLRIADASVLPKITCAHLMAPVLMVAERCADFIKGTWDGSGI</sequence>
<keyword evidence="5" id="KW-1185">Reference proteome</keyword>
<protein>
    <submittedName>
        <fullName evidence="4">Choline dehydrogenase</fullName>
    </submittedName>
</protein>
<evidence type="ECO:0000259" key="3">
    <source>
        <dbReference type="PROSITE" id="PS00624"/>
    </source>
</evidence>
<feature type="active site" description="Proton acceptor" evidence="2">
    <location>
        <position position="602"/>
    </location>
</feature>
<dbReference type="SUPFAM" id="SSF54373">
    <property type="entry name" value="FAD-linked reductases, C-terminal domain"/>
    <property type="match status" value="1"/>
</dbReference>
<dbReference type="Gene3D" id="3.50.50.60">
    <property type="entry name" value="FAD/NAD(P)-binding domain"/>
    <property type="match status" value="1"/>
</dbReference>
<dbReference type="EMBL" id="MCFA01000115">
    <property type="protein sequence ID" value="ORY06675.1"/>
    <property type="molecule type" value="Genomic_DNA"/>
</dbReference>
<dbReference type="SUPFAM" id="SSF51905">
    <property type="entry name" value="FAD/NAD(P)-binding domain"/>
    <property type="match status" value="1"/>
</dbReference>
<dbReference type="InterPro" id="IPR000172">
    <property type="entry name" value="GMC_OxRdtase_N"/>
</dbReference>
<proteinExistence type="inferred from homology"/>
<feature type="domain" description="Glucose-methanol-choline oxidoreductase N-terminal" evidence="3">
    <location>
        <begin position="291"/>
        <end position="305"/>
    </location>
</feature>
<dbReference type="InterPro" id="IPR007867">
    <property type="entry name" value="GMC_OxRtase_C"/>
</dbReference>
<dbReference type="GO" id="GO:0050660">
    <property type="term" value="F:flavin adenine dinucleotide binding"/>
    <property type="evidence" value="ECO:0007669"/>
    <property type="project" value="InterPro"/>
</dbReference>
<comment type="similarity">
    <text evidence="1">Belongs to the GMC oxidoreductase family.</text>
</comment>
<gene>
    <name evidence="4" type="ORF">BCR34DRAFT_543198</name>
</gene>
<dbReference type="InterPro" id="IPR036188">
    <property type="entry name" value="FAD/NAD-bd_sf"/>
</dbReference>
<dbReference type="Pfam" id="PF00732">
    <property type="entry name" value="GMC_oxred_N"/>
    <property type="match status" value="1"/>
</dbReference>
<evidence type="ECO:0000256" key="2">
    <source>
        <dbReference type="PIRSR" id="PIRSR000137-1"/>
    </source>
</evidence>
<feature type="active site" description="Proton donor" evidence="2">
    <location>
        <position position="559"/>
    </location>
</feature>
<dbReference type="PIRSF" id="PIRSF000137">
    <property type="entry name" value="Alcohol_oxidase"/>
    <property type="match status" value="1"/>
</dbReference>
<dbReference type="PROSITE" id="PS00624">
    <property type="entry name" value="GMC_OXRED_2"/>
    <property type="match status" value="1"/>
</dbReference>